<dbReference type="OrthoDB" id="4252026at2"/>
<dbReference type="Proteomes" id="UP000598297">
    <property type="component" value="Unassembled WGS sequence"/>
</dbReference>
<dbReference type="AlphaFoldDB" id="A0A964UYS2"/>
<proteinExistence type="predicted"/>
<dbReference type="RefSeq" id="WP_161700461.1">
    <property type="nucleotide sequence ID" value="NZ_JAAAHS010000184.1"/>
</dbReference>
<evidence type="ECO:0000313" key="2">
    <source>
        <dbReference type="Proteomes" id="UP000598297"/>
    </source>
</evidence>
<keyword evidence="2" id="KW-1185">Reference proteome</keyword>
<name>A0A964UYS2_9ACTN</name>
<evidence type="ECO:0000313" key="1">
    <source>
        <dbReference type="EMBL" id="NBE54030.1"/>
    </source>
</evidence>
<sequence length="73" mass="8276">MRYQLDDVVMDVERCLVGQVKGYDSEGDELMLERPSGAHWFQQAENVRTASAEEAETIDVRGTLRTLSEWADA</sequence>
<gene>
    <name evidence="1" type="ORF">GUY60_21935</name>
</gene>
<protein>
    <submittedName>
        <fullName evidence="1">Uncharacterized protein</fullName>
    </submittedName>
</protein>
<comment type="caution">
    <text evidence="1">The sequence shown here is derived from an EMBL/GenBank/DDBJ whole genome shotgun (WGS) entry which is preliminary data.</text>
</comment>
<accession>A0A964UYS2</accession>
<organism evidence="1 2">
    <name type="scientific">Streptomyces boluensis</name>
    <dbReference type="NCBI Taxonomy" id="1775135"/>
    <lineage>
        <taxon>Bacteria</taxon>
        <taxon>Bacillati</taxon>
        <taxon>Actinomycetota</taxon>
        <taxon>Actinomycetes</taxon>
        <taxon>Kitasatosporales</taxon>
        <taxon>Streptomycetaceae</taxon>
        <taxon>Streptomyces</taxon>
    </lineage>
</organism>
<dbReference type="EMBL" id="JAAAHS010000184">
    <property type="protein sequence ID" value="NBE54030.1"/>
    <property type="molecule type" value="Genomic_DNA"/>
</dbReference>
<reference evidence="1" key="1">
    <citation type="submission" date="2020-01" db="EMBL/GenBank/DDBJ databases">
        <title>Whole-genome analyses of novel actinobacteria.</title>
        <authorList>
            <person name="Sahin N."/>
        </authorList>
    </citation>
    <scope>NUCLEOTIDE SEQUENCE</scope>
    <source>
        <strain evidence="1">YC537</strain>
    </source>
</reference>